<protein>
    <submittedName>
        <fullName evidence="2">YoaK family protein</fullName>
    </submittedName>
</protein>
<feature type="transmembrane region" description="Helical" evidence="1">
    <location>
        <begin position="72"/>
        <end position="93"/>
    </location>
</feature>
<evidence type="ECO:0000313" key="3">
    <source>
        <dbReference type="Proteomes" id="UP001596505"/>
    </source>
</evidence>
<comment type="caution">
    <text evidence="2">The sequence shown here is derived from an EMBL/GenBank/DDBJ whole genome shotgun (WGS) entry which is preliminary data.</text>
</comment>
<proteinExistence type="predicted"/>
<feature type="transmembrane region" description="Helical" evidence="1">
    <location>
        <begin position="24"/>
        <end position="45"/>
    </location>
</feature>
<keyword evidence="1" id="KW-0812">Transmembrane</keyword>
<dbReference type="EMBL" id="JBHTCO010000020">
    <property type="protein sequence ID" value="MFC7394315.1"/>
    <property type="molecule type" value="Genomic_DNA"/>
</dbReference>
<dbReference type="Proteomes" id="UP001596505">
    <property type="component" value="Unassembled WGS sequence"/>
</dbReference>
<accession>A0ABW2Q039</accession>
<feature type="transmembrane region" description="Helical" evidence="1">
    <location>
        <begin position="160"/>
        <end position="182"/>
    </location>
</feature>
<gene>
    <name evidence="2" type="ORF">ACFQRG_15265</name>
</gene>
<feature type="transmembrane region" description="Helical" evidence="1">
    <location>
        <begin position="202"/>
        <end position="222"/>
    </location>
</feature>
<feature type="transmembrane region" description="Helical" evidence="1">
    <location>
        <begin position="229"/>
        <end position="248"/>
    </location>
</feature>
<dbReference type="InterPro" id="IPR010699">
    <property type="entry name" value="DUF1275"/>
</dbReference>
<dbReference type="RefSeq" id="WP_380967548.1">
    <property type="nucleotide sequence ID" value="NZ_JBHTCO010000020.1"/>
</dbReference>
<dbReference type="PANTHER" id="PTHR37314:SF4">
    <property type="entry name" value="UPF0700 TRANSMEMBRANE PROTEIN YOAK"/>
    <property type="match status" value="1"/>
</dbReference>
<sequence>MQKSSLQHTTSAQKEKKNQYHYKLLFLFLLSAAGGCVDALSYLGLGEVFTANMTGNTVFLGVKLVYGDIHSAFLSGLSLVGFFTGLSIAFMMTEGKQGELFQSQCMIKAAVLEEGLLAALAVFVQLTNGAPGNWVSLLVFIASAAMGIQSTMTRRINLRGVATTYITGMMVAAVEGILKNVLSSRRRKATDDNQAAETKENWGFQLSSWVIYLIGGVIGGWFTLHHQKYFGWTAVVIIGLAMIVMLIYRFDKRMIDKLTQSKGSGKNVSG</sequence>
<name>A0ABW2Q039_9BACL</name>
<evidence type="ECO:0000313" key="2">
    <source>
        <dbReference type="EMBL" id="MFC7394315.1"/>
    </source>
</evidence>
<reference evidence="3" key="1">
    <citation type="journal article" date="2019" name="Int. J. Syst. Evol. Microbiol.">
        <title>The Global Catalogue of Microorganisms (GCM) 10K type strain sequencing project: providing services to taxonomists for standard genome sequencing and annotation.</title>
        <authorList>
            <consortium name="The Broad Institute Genomics Platform"/>
            <consortium name="The Broad Institute Genome Sequencing Center for Infectious Disease"/>
            <person name="Wu L."/>
            <person name="Ma J."/>
        </authorList>
    </citation>
    <scope>NUCLEOTIDE SEQUENCE [LARGE SCALE GENOMIC DNA]</scope>
    <source>
        <strain evidence="3">CGMCC 1.16305</strain>
    </source>
</reference>
<evidence type="ECO:0000256" key="1">
    <source>
        <dbReference type="SAM" id="Phobius"/>
    </source>
</evidence>
<keyword evidence="1" id="KW-1133">Transmembrane helix</keyword>
<dbReference type="Pfam" id="PF06912">
    <property type="entry name" value="DUF1275"/>
    <property type="match status" value="1"/>
</dbReference>
<keyword evidence="3" id="KW-1185">Reference proteome</keyword>
<keyword evidence="1" id="KW-0472">Membrane</keyword>
<dbReference type="PANTHER" id="PTHR37314">
    <property type="entry name" value="SLR0142 PROTEIN"/>
    <property type="match status" value="1"/>
</dbReference>
<feature type="transmembrane region" description="Helical" evidence="1">
    <location>
        <begin position="132"/>
        <end position="148"/>
    </location>
</feature>
<organism evidence="2 3">
    <name type="scientific">Scopulibacillus cellulosilyticus</name>
    <dbReference type="NCBI Taxonomy" id="2665665"/>
    <lineage>
        <taxon>Bacteria</taxon>
        <taxon>Bacillati</taxon>
        <taxon>Bacillota</taxon>
        <taxon>Bacilli</taxon>
        <taxon>Bacillales</taxon>
        <taxon>Sporolactobacillaceae</taxon>
        <taxon>Scopulibacillus</taxon>
    </lineage>
</organism>